<comment type="caution">
    <text evidence="8">The sequence shown here is derived from an EMBL/GenBank/DDBJ whole genome shotgun (WGS) entry which is preliminary data.</text>
</comment>
<feature type="transmembrane region" description="Helical" evidence="6">
    <location>
        <begin position="686"/>
        <end position="705"/>
    </location>
</feature>
<dbReference type="Gene3D" id="3.50.50.60">
    <property type="entry name" value="FAD/NAD(P)-binding domain"/>
    <property type="match status" value="1"/>
</dbReference>
<gene>
    <name evidence="8" type="ORF">FE257_008358</name>
</gene>
<dbReference type="EMBL" id="VCAU01000043">
    <property type="protein sequence ID" value="KAF9888782.1"/>
    <property type="molecule type" value="Genomic_DNA"/>
</dbReference>
<reference evidence="8" key="2">
    <citation type="submission" date="2020-02" db="EMBL/GenBank/DDBJ databases">
        <authorList>
            <person name="Gilchrist C.L.M."/>
            <person name="Chooi Y.-H."/>
        </authorList>
    </citation>
    <scope>NUCLEOTIDE SEQUENCE</scope>
    <source>
        <strain evidence="8">MST-FP2251</strain>
    </source>
</reference>
<evidence type="ECO:0000256" key="6">
    <source>
        <dbReference type="SAM" id="Phobius"/>
    </source>
</evidence>
<evidence type="ECO:0000256" key="1">
    <source>
        <dbReference type="ARBA" id="ARBA00007992"/>
    </source>
</evidence>
<dbReference type="PRINTS" id="PR00420">
    <property type="entry name" value="RNGMNOXGNASE"/>
</dbReference>
<sequence length="990" mass="109226">MNGKQSSKKPFRVIIAGGGIAGLSLAHCLRKYNIDYVLLEARGEIAPQVGASIGINPNGSAIMDQLGMFEDVVAEVEPLRTCIYWTGKGQMITRNDAPVTVHERHGYPVAFLDRQKVLDIMHRHLAADRSKVFLNKRVARVVHRASGVTVECTDGSEWTGDLVVGADGVHSKVRHEMWNHMDSLRMGELVAREKAEMISDYSCVFGISTATPGLTPGDLHRTLMKDRSLLVIIGKNGRVFWFFFSKMDRRYTMETLPRFTTDDLEKHVVNYLDASVAANVPFAAIYNNAVSKAYVPLEEAFYQTWTFDRFACIGDSIHKMTPNMGQGGNSAIESAASLANNIRTFLNTYPDSSNDLDALRGSLSQWAVKRKPRTEGVVAQANDLTRLEALATLKHKLLGLYLIQLPFLTNYLVDMASSGIIGAEVLEFLPTPRISQECLMPADIRYRGIQDEKFVKRVLLAIPLGICLLGACVAMDAVPVIPLATPVLAQGVFEASNGEVVSLFKTFSGWDPLDRIIFTLVTCFLPSISGSQPISRLQMLSFLTDLGPIYGAWLFESYRNTHSYMGILWPLLMGTVFQLKGIGKVAPFYFLINFLFSPLKGLLVANRASVRIPAAQTLLPALIAGYYLPTWGNFFAPTLPDKQWVNATWQIFPVLVPLIQIPLMAVGNLFTDEKSTSVARRPDLGYLRLTSGIVALFSAVAFVYVRLSVPDTSSMLEVFLPPIDYSSPVDSFADAISRFLQYDEFFSMAAALIWVVLSFRDLKLYGFSISYVKTTLLFTMSSPTKNKHEDLLGLTTNEAKLIILGVLCTDKTGKVDNEKIAQKGNYKNSSSASTSYRNAKRRLLELHPSSEENAPATPQKSTAKTTNTPVSTPSKPKGKTKKNTTVESPATGGDEATPSNAKRQKKAPAKSTPTKVLKIGDTTSDEETIKQERTTEEPEPLFSLVPSVEISYGNSSNDVDLAEDMDMDAEFDDMEKKCKVAVKPKHEPAT</sequence>
<comment type="similarity">
    <text evidence="1">Belongs to the paxM FAD-dependent monooxygenase family.</text>
</comment>
<dbReference type="PANTHER" id="PTHR47356:SF2">
    <property type="entry name" value="FAD-BINDING DOMAIN-CONTAINING PROTEIN-RELATED"/>
    <property type="match status" value="1"/>
</dbReference>
<keyword evidence="4" id="KW-0560">Oxidoreductase</keyword>
<keyword evidence="3" id="KW-0274">FAD</keyword>
<keyword evidence="9" id="KW-1185">Reference proteome</keyword>
<name>A0AAD4CNG0_ASPNN</name>
<protein>
    <recommendedName>
        <fullName evidence="7">FAD-binding domain-containing protein</fullName>
    </recommendedName>
</protein>
<keyword evidence="6" id="KW-0812">Transmembrane</keyword>
<evidence type="ECO:0000256" key="2">
    <source>
        <dbReference type="ARBA" id="ARBA00022630"/>
    </source>
</evidence>
<evidence type="ECO:0000313" key="8">
    <source>
        <dbReference type="EMBL" id="KAF9888782.1"/>
    </source>
</evidence>
<dbReference type="InterPro" id="IPR036188">
    <property type="entry name" value="FAD/NAD-bd_sf"/>
</dbReference>
<evidence type="ECO:0000256" key="4">
    <source>
        <dbReference type="ARBA" id="ARBA00023002"/>
    </source>
</evidence>
<dbReference type="PANTHER" id="PTHR47356">
    <property type="entry name" value="FAD-DEPENDENT MONOOXYGENASE ASQG-RELATED"/>
    <property type="match status" value="1"/>
</dbReference>
<evidence type="ECO:0000256" key="5">
    <source>
        <dbReference type="SAM" id="MobiDB-lite"/>
    </source>
</evidence>
<evidence type="ECO:0000259" key="7">
    <source>
        <dbReference type="Pfam" id="PF01494"/>
    </source>
</evidence>
<feature type="transmembrane region" description="Helical" evidence="6">
    <location>
        <begin position="647"/>
        <end position="666"/>
    </location>
</feature>
<keyword evidence="6" id="KW-1133">Transmembrane helix</keyword>
<feature type="compositionally biased region" description="Basic and acidic residues" evidence="5">
    <location>
        <begin position="927"/>
        <end position="936"/>
    </location>
</feature>
<reference evidence="8" key="1">
    <citation type="journal article" date="2019" name="Beilstein J. Org. Chem.">
        <title>Nanangenines: drimane sesquiterpenoids as the dominant metabolite cohort of a novel Australian fungus, Aspergillus nanangensis.</title>
        <authorList>
            <person name="Lacey H.J."/>
            <person name="Gilchrist C.L.M."/>
            <person name="Crombie A."/>
            <person name="Kalaitzis J.A."/>
            <person name="Vuong D."/>
            <person name="Rutledge P.J."/>
            <person name="Turner P."/>
            <person name="Pitt J.I."/>
            <person name="Lacey E."/>
            <person name="Chooi Y.H."/>
            <person name="Piggott A.M."/>
        </authorList>
    </citation>
    <scope>NUCLEOTIDE SEQUENCE</scope>
    <source>
        <strain evidence="8">MST-FP2251</strain>
    </source>
</reference>
<proteinExistence type="inferred from homology"/>
<dbReference type="SUPFAM" id="SSF51905">
    <property type="entry name" value="FAD/NAD(P)-binding domain"/>
    <property type="match status" value="1"/>
</dbReference>
<accession>A0AAD4CNG0</accession>
<dbReference type="GO" id="GO:0071949">
    <property type="term" value="F:FAD binding"/>
    <property type="evidence" value="ECO:0007669"/>
    <property type="project" value="InterPro"/>
</dbReference>
<feature type="transmembrane region" description="Helical" evidence="6">
    <location>
        <begin position="567"/>
        <end position="596"/>
    </location>
</feature>
<dbReference type="InterPro" id="IPR002938">
    <property type="entry name" value="FAD-bd"/>
</dbReference>
<feature type="compositionally biased region" description="Polar residues" evidence="5">
    <location>
        <begin position="856"/>
        <end position="867"/>
    </location>
</feature>
<feature type="domain" description="FAD-binding" evidence="7">
    <location>
        <begin position="12"/>
        <end position="347"/>
    </location>
</feature>
<keyword evidence="2" id="KW-0285">Flavoprotein</keyword>
<organism evidence="8 9">
    <name type="scientific">Aspergillus nanangensis</name>
    <dbReference type="NCBI Taxonomy" id="2582783"/>
    <lineage>
        <taxon>Eukaryota</taxon>
        <taxon>Fungi</taxon>
        <taxon>Dikarya</taxon>
        <taxon>Ascomycota</taxon>
        <taxon>Pezizomycotina</taxon>
        <taxon>Eurotiomycetes</taxon>
        <taxon>Eurotiomycetidae</taxon>
        <taxon>Eurotiales</taxon>
        <taxon>Aspergillaceae</taxon>
        <taxon>Aspergillus</taxon>
        <taxon>Aspergillus subgen. Circumdati</taxon>
    </lineage>
</organism>
<dbReference type="AlphaFoldDB" id="A0AAD4CNG0"/>
<evidence type="ECO:0000256" key="3">
    <source>
        <dbReference type="ARBA" id="ARBA00022827"/>
    </source>
</evidence>
<dbReference type="InterPro" id="IPR050562">
    <property type="entry name" value="FAD_mOase_fung"/>
</dbReference>
<feature type="region of interest" description="Disordered" evidence="5">
    <location>
        <begin position="847"/>
        <end position="942"/>
    </location>
</feature>
<evidence type="ECO:0000313" key="9">
    <source>
        <dbReference type="Proteomes" id="UP001194746"/>
    </source>
</evidence>
<keyword evidence="6" id="KW-0472">Membrane</keyword>
<dbReference type="GO" id="GO:0004497">
    <property type="term" value="F:monooxygenase activity"/>
    <property type="evidence" value="ECO:0007669"/>
    <property type="project" value="InterPro"/>
</dbReference>
<dbReference type="Proteomes" id="UP001194746">
    <property type="component" value="Unassembled WGS sequence"/>
</dbReference>
<dbReference type="Pfam" id="PF01494">
    <property type="entry name" value="FAD_binding_3"/>
    <property type="match status" value="1"/>
</dbReference>